<reference evidence="9" key="1">
    <citation type="submission" date="2020-11" db="EMBL/GenBank/DDBJ databases">
        <authorList>
            <consortium name="DOE Joint Genome Institute"/>
            <person name="Ahrendt S."/>
            <person name="Riley R."/>
            <person name="Andreopoulos W."/>
            <person name="Labutti K."/>
            <person name="Pangilinan J."/>
            <person name="Ruiz-Duenas F.J."/>
            <person name="Barrasa J.M."/>
            <person name="Sanchez-Garcia M."/>
            <person name="Camarero S."/>
            <person name="Miyauchi S."/>
            <person name="Serrano A."/>
            <person name="Linde D."/>
            <person name="Babiker R."/>
            <person name="Drula E."/>
            <person name="Ayuso-Fernandez I."/>
            <person name="Pacheco R."/>
            <person name="Padilla G."/>
            <person name="Ferreira P."/>
            <person name="Barriuso J."/>
            <person name="Kellner H."/>
            <person name="Castanera R."/>
            <person name="Alfaro M."/>
            <person name="Ramirez L."/>
            <person name="Pisabarro A.G."/>
            <person name="Kuo A."/>
            <person name="Tritt A."/>
            <person name="Lipzen A."/>
            <person name="He G."/>
            <person name="Yan M."/>
            <person name="Ng V."/>
            <person name="Cullen D."/>
            <person name="Martin F."/>
            <person name="Rosso M.-N."/>
            <person name="Henrissat B."/>
            <person name="Hibbett D."/>
            <person name="Martinez A.T."/>
            <person name="Grigoriev I.V."/>
        </authorList>
    </citation>
    <scope>NUCLEOTIDE SEQUENCE</scope>
    <source>
        <strain evidence="9">AH 40177</strain>
    </source>
</reference>
<keyword evidence="4 7" id="KW-0256">Endoplasmic reticulum</keyword>
<evidence type="ECO:0000256" key="5">
    <source>
        <dbReference type="ARBA" id="ARBA00022989"/>
    </source>
</evidence>
<comment type="function">
    <text evidence="7">May be involved in the degradation of misfolded endoplasmic reticulum (ER) luminal proteins.</text>
</comment>
<keyword evidence="10" id="KW-1185">Reference proteome</keyword>
<dbReference type="GO" id="GO:0006950">
    <property type="term" value="P:response to stress"/>
    <property type="evidence" value="ECO:0007669"/>
    <property type="project" value="UniProtKB-ARBA"/>
</dbReference>
<accession>A0A9P5P5G5</accession>
<dbReference type="AlphaFoldDB" id="A0A9P5P5G5"/>
<dbReference type="InterPro" id="IPR035952">
    <property type="entry name" value="Rhomboid-like_sf"/>
</dbReference>
<evidence type="ECO:0000256" key="6">
    <source>
        <dbReference type="ARBA" id="ARBA00023136"/>
    </source>
</evidence>
<comment type="subcellular location">
    <subcellularLocation>
        <location evidence="1 7">Endoplasmic reticulum membrane</location>
        <topology evidence="1 7">Multi-pass membrane protein</topology>
    </subcellularLocation>
</comment>
<dbReference type="Proteomes" id="UP000772434">
    <property type="component" value="Unassembled WGS sequence"/>
</dbReference>
<dbReference type="EMBL" id="JADNRY010001165">
    <property type="protein sequence ID" value="KAF9020195.1"/>
    <property type="molecule type" value="Genomic_DNA"/>
</dbReference>
<feature type="transmembrane region" description="Helical" evidence="7">
    <location>
        <begin position="150"/>
        <end position="167"/>
    </location>
</feature>
<feature type="transmembrane region" description="Helical" evidence="7">
    <location>
        <begin position="179"/>
        <end position="198"/>
    </location>
</feature>
<protein>
    <recommendedName>
        <fullName evidence="7">Derlin</fullName>
    </recommendedName>
</protein>
<dbReference type="SUPFAM" id="SSF144091">
    <property type="entry name" value="Rhomboid-like"/>
    <property type="match status" value="1"/>
</dbReference>
<evidence type="ECO:0000313" key="10">
    <source>
        <dbReference type="Proteomes" id="UP000772434"/>
    </source>
</evidence>
<dbReference type="GO" id="GO:0005789">
    <property type="term" value="C:endoplasmic reticulum membrane"/>
    <property type="evidence" value="ECO:0007669"/>
    <property type="project" value="UniProtKB-SubCell"/>
</dbReference>
<dbReference type="Pfam" id="PF04511">
    <property type="entry name" value="DER1"/>
    <property type="match status" value="1"/>
</dbReference>
<dbReference type="InterPro" id="IPR007599">
    <property type="entry name" value="DER1"/>
</dbReference>
<dbReference type="PANTHER" id="PTHR11009">
    <property type="entry name" value="DER1-LIKE PROTEIN, DERLIN"/>
    <property type="match status" value="1"/>
</dbReference>
<comment type="caution">
    <text evidence="9">The sequence shown here is derived from an EMBL/GenBank/DDBJ whole genome shotgun (WGS) entry which is preliminary data.</text>
</comment>
<dbReference type="OrthoDB" id="1716531at2759"/>
<feature type="transmembrane region" description="Helical" evidence="7">
    <location>
        <begin position="107"/>
        <end position="129"/>
    </location>
</feature>
<feature type="compositionally biased region" description="Basic and acidic residues" evidence="8">
    <location>
        <begin position="255"/>
        <end position="274"/>
    </location>
</feature>
<evidence type="ECO:0000256" key="7">
    <source>
        <dbReference type="RuleBase" id="RU363059"/>
    </source>
</evidence>
<gene>
    <name evidence="9" type="ORF">BDP27DRAFT_1354621</name>
</gene>
<evidence type="ECO:0000256" key="1">
    <source>
        <dbReference type="ARBA" id="ARBA00004477"/>
    </source>
</evidence>
<sequence>MDFLAPLAAEIRKIPPVTRFLCISLVLVTIVTLMNLISMRYAFYHWTLVFGGLLGVEDGKIQIWRLWSSFFLGSRGLPFIFEIIMLYRTGHELESGPYLRASSDLTWQLFIACGAIIITSIPVNSFKFFHPLLLCLVYLSSRLAPPGAQVSLYGLITIPIIYFPYALLGMDLLNGGPKVAAQSLPGALIGHLWWWAIWSNDASMGGRGGPYVEYGRAPALVANWFGERRDGGTNAPGAGRGANSGSGVQVVPPRRRAEEGAPETHGHRWGADRG</sequence>
<comment type="similarity">
    <text evidence="2 7">Belongs to the derlin family.</text>
</comment>
<organism evidence="9 10">
    <name type="scientific">Rhodocollybia butyracea</name>
    <dbReference type="NCBI Taxonomy" id="206335"/>
    <lineage>
        <taxon>Eukaryota</taxon>
        <taxon>Fungi</taxon>
        <taxon>Dikarya</taxon>
        <taxon>Basidiomycota</taxon>
        <taxon>Agaricomycotina</taxon>
        <taxon>Agaricomycetes</taxon>
        <taxon>Agaricomycetidae</taxon>
        <taxon>Agaricales</taxon>
        <taxon>Marasmiineae</taxon>
        <taxon>Omphalotaceae</taxon>
        <taxon>Rhodocollybia</taxon>
    </lineage>
</organism>
<keyword evidence="5 7" id="KW-1133">Transmembrane helix</keyword>
<feature type="transmembrane region" description="Helical" evidence="7">
    <location>
        <begin position="20"/>
        <end position="37"/>
    </location>
</feature>
<name>A0A9P5P5G5_9AGAR</name>
<evidence type="ECO:0000256" key="3">
    <source>
        <dbReference type="ARBA" id="ARBA00022692"/>
    </source>
</evidence>
<evidence type="ECO:0000256" key="8">
    <source>
        <dbReference type="SAM" id="MobiDB-lite"/>
    </source>
</evidence>
<keyword evidence="6 7" id="KW-0472">Membrane</keyword>
<proteinExistence type="inferred from homology"/>
<keyword evidence="3 7" id="KW-0812">Transmembrane</keyword>
<evidence type="ECO:0000256" key="4">
    <source>
        <dbReference type="ARBA" id="ARBA00022824"/>
    </source>
</evidence>
<evidence type="ECO:0000313" key="9">
    <source>
        <dbReference type="EMBL" id="KAF9020195.1"/>
    </source>
</evidence>
<feature type="region of interest" description="Disordered" evidence="8">
    <location>
        <begin position="232"/>
        <end position="274"/>
    </location>
</feature>
<evidence type="ECO:0000256" key="2">
    <source>
        <dbReference type="ARBA" id="ARBA00008917"/>
    </source>
</evidence>